<dbReference type="SUPFAM" id="SSF56784">
    <property type="entry name" value="HAD-like"/>
    <property type="match status" value="1"/>
</dbReference>
<proteinExistence type="predicted"/>
<sequence>MDSDSDSDSESDTVYRWAVLTPSACQTVAYLDSDLALSAAARIECGAYLALLVTRPTSHLTSGHRLRAYLVQPRSSQSLEAFYPIHPCSGDSRTPIIPPPSFSSFGECVVDTTRALFLKPLYTGEPGASNLMQEDTLGSFPTQHWDDREAELGRIYQQKAAETRRDQLEAGHIRPDTALEDSCGVWTAFSVRSRAARAEPGALQAPWDIHVTVSFDLSTARELLPARRFAEEELAIQRLRGRFSRYGTERAIIWVRDESECPYREPVIDDPIDDLCHPELIEMSASLENPEDLPEKPENPDEEDDCSDLAGHFGIPLPRMAREIQLPPPPYADPSLFRAVYFDIFVFIDNESGIWDALQPLLRRSHKNLSRLEALSLYFDVEREIKDDPAPSSSLSLLHRVHERFSCRLGLTCKPSESAAFAASITNWALVPGAVECLQRLYPYYPMYSIVDIDKESILSCVAFNTIHPYFTEVFISPPECPLRRPDFGTYPVPFDHLSQLPPTASCFVSTSAYQDIEPARFCSMPSVWIRPPGSLSASAPDDLVSTPSAVCDSLASMLPLFLGEAREDDGASVEVLNDCIESLTLTEVCAY</sequence>
<name>A0AAD7G1A7_9AGAR</name>
<protein>
    <submittedName>
        <fullName evidence="2">Uncharacterized protein</fullName>
    </submittedName>
</protein>
<feature type="region of interest" description="Disordered" evidence="1">
    <location>
        <begin position="286"/>
        <end position="306"/>
    </location>
</feature>
<dbReference type="InterPro" id="IPR036412">
    <property type="entry name" value="HAD-like_sf"/>
</dbReference>
<accession>A0AAD7G1A7</accession>
<dbReference type="AlphaFoldDB" id="A0AAD7G1A7"/>
<dbReference type="InterPro" id="IPR023214">
    <property type="entry name" value="HAD_sf"/>
</dbReference>
<comment type="caution">
    <text evidence="2">The sequence shown here is derived from an EMBL/GenBank/DDBJ whole genome shotgun (WGS) entry which is preliminary data.</text>
</comment>
<dbReference type="Gene3D" id="3.40.50.1000">
    <property type="entry name" value="HAD superfamily/HAD-like"/>
    <property type="match status" value="1"/>
</dbReference>
<dbReference type="EMBL" id="JARKIF010000001">
    <property type="protein sequence ID" value="KAJ7649632.1"/>
    <property type="molecule type" value="Genomic_DNA"/>
</dbReference>
<gene>
    <name evidence="2" type="ORF">FB45DRAFT_885463</name>
</gene>
<organism evidence="2 3">
    <name type="scientific">Roridomyces roridus</name>
    <dbReference type="NCBI Taxonomy" id="1738132"/>
    <lineage>
        <taxon>Eukaryota</taxon>
        <taxon>Fungi</taxon>
        <taxon>Dikarya</taxon>
        <taxon>Basidiomycota</taxon>
        <taxon>Agaricomycotina</taxon>
        <taxon>Agaricomycetes</taxon>
        <taxon>Agaricomycetidae</taxon>
        <taxon>Agaricales</taxon>
        <taxon>Marasmiineae</taxon>
        <taxon>Mycenaceae</taxon>
        <taxon>Roridomyces</taxon>
    </lineage>
</organism>
<evidence type="ECO:0000313" key="3">
    <source>
        <dbReference type="Proteomes" id="UP001221142"/>
    </source>
</evidence>
<evidence type="ECO:0000256" key="1">
    <source>
        <dbReference type="SAM" id="MobiDB-lite"/>
    </source>
</evidence>
<keyword evidence="3" id="KW-1185">Reference proteome</keyword>
<dbReference type="Gene3D" id="1.10.150.750">
    <property type="match status" value="1"/>
</dbReference>
<evidence type="ECO:0000313" key="2">
    <source>
        <dbReference type="EMBL" id="KAJ7649632.1"/>
    </source>
</evidence>
<reference evidence="2" key="1">
    <citation type="submission" date="2023-03" db="EMBL/GenBank/DDBJ databases">
        <title>Massive genome expansion in bonnet fungi (Mycena s.s.) driven by repeated elements and novel gene families across ecological guilds.</title>
        <authorList>
            <consortium name="Lawrence Berkeley National Laboratory"/>
            <person name="Harder C.B."/>
            <person name="Miyauchi S."/>
            <person name="Viragh M."/>
            <person name="Kuo A."/>
            <person name="Thoen E."/>
            <person name="Andreopoulos B."/>
            <person name="Lu D."/>
            <person name="Skrede I."/>
            <person name="Drula E."/>
            <person name="Henrissat B."/>
            <person name="Morin E."/>
            <person name="Kohler A."/>
            <person name="Barry K."/>
            <person name="LaButti K."/>
            <person name="Morin E."/>
            <person name="Salamov A."/>
            <person name="Lipzen A."/>
            <person name="Mereny Z."/>
            <person name="Hegedus B."/>
            <person name="Baldrian P."/>
            <person name="Stursova M."/>
            <person name="Weitz H."/>
            <person name="Taylor A."/>
            <person name="Grigoriev I.V."/>
            <person name="Nagy L.G."/>
            <person name="Martin F."/>
            <person name="Kauserud H."/>
        </authorList>
    </citation>
    <scope>NUCLEOTIDE SEQUENCE</scope>
    <source>
        <strain evidence="2">9284</strain>
    </source>
</reference>
<dbReference type="Proteomes" id="UP001221142">
    <property type="component" value="Unassembled WGS sequence"/>
</dbReference>